<dbReference type="InterPro" id="IPR038084">
    <property type="entry name" value="PduO/GlcC-like_sf"/>
</dbReference>
<dbReference type="EMBL" id="JBHUDJ010000003">
    <property type="protein sequence ID" value="MFD1586936.1"/>
    <property type="molecule type" value="Genomic_DNA"/>
</dbReference>
<proteinExistence type="predicted"/>
<dbReference type="PANTHER" id="PTHR34309:SF1">
    <property type="entry name" value="PROTEIN GLCG"/>
    <property type="match status" value="1"/>
</dbReference>
<reference evidence="1 2" key="1">
    <citation type="journal article" date="2019" name="Int. J. Syst. Evol. Microbiol.">
        <title>The Global Catalogue of Microorganisms (GCM) 10K type strain sequencing project: providing services to taxonomists for standard genome sequencing and annotation.</title>
        <authorList>
            <consortium name="The Broad Institute Genomics Platform"/>
            <consortium name="The Broad Institute Genome Sequencing Center for Infectious Disease"/>
            <person name="Wu L."/>
            <person name="Ma J."/>
        </authorList>
    </citation>
    <scope>NUCLEOTIDE SEQUENCE [LARGE SCALE GENOMIC DNA]</scope>
    <source>
        <strain evidence="1 2">CGMCC 1.12125</strain>
    </source>
</reference>
<protein>
    <submittedName>
        <fullName evidence="1">Heme-binding protein</fullName>
    </submittedName>
</protein>
<dbReference type="Proteomes" id="UP001597119">
    <property type="component" value="Unassembled WGS sequence"/>
</dbReference>
<dbReference type="Gene3D" id="3.30.450.150">
    <property type="entry name" value="Haem-degrading domain"/>
    <property type="match status" value="1"/>
</dbReference>
<dbReference type="AlphaFoldDB" id="A0ABD6CB44"/>
<accession>A0ABD6CB44</accession>
<organism evidence="1 2">
    <name type="scientific">Halorientalis brevis</name>
    <dbReference type="NCBI Taxonomy" id="1126241"/>
    <lineage>
        <taxon>Archaea</taxon>
        <taxon>Methanobacteriati</taxon>
        <taxon>Methanobacteriota</taxon>
        <taxon>Stenosarchaea group</taxon>
        <taxon>Halobacteria</taxon>
        <taxon>Halobacteriales</taxon>
        <taxon>Haloarculaceae</taxon>
        <taxon>Halorientalis</taxon>
    </lineage>
</organism>
<dbReference type="Pfam" id="PF03928">
    <property type="entry name" value="HbpS-like"/>
    <property type="match status" value="1"/>
</dbReference>
<name>A0ABD6CB44_9EURY</name>
<evidence type="ECO:0000313" key="1">
    <source>
        <dbReference type="EMBL" id="MFD1586936.1"/>
    </source>
</evidence>
<evidence type="ECO:0000313" key="2">
    <source>
        <dbReference type="Proteomes" id="UP001597119"/>
    </source>
</evidence>
<dbReference type="SUPFAM" id="SSF143744">
    <property type="entry name" value="GlcG-like"/>
    <property type="match status" value="1"/>
</dbReference>
<dbReference type="PANTHER" id="PTHR34309">
    <property type="entry name" value="SLR1406 PROTEIN"/>
    <property type="match status" value="1"/>
</dbReference>
<sequence length="147" mass="15710">MTPNPELRTTEQVPLEMAKEILDAMEEQSETIGLQSVMAVTDAEGNFIAQRRMDNAWLPSVNISLNKAYTAAGFEMATEDLAEVTIPGESLWGLQVTDESRLVVFGGGIPLEHDGAVVGAVGSSGGEVSQDVEVAEAGVERFDELVE</sequence>
<comment type="caution">
    <text evidence="1">The sequence shown here is derived from an EMBL/GenBank/DDBJ whole genome shotgun (WGS) entry which is preliminary data.</text>
</comment>
<dbReference type="RefSeq" id="WP_247375717.1">
    <property type="nucleotide sequence ID" value="NZ_JALLGV010000001.1"/>
</dbReference>
<gene>
    <name evidence="1" type="ORF">ACFR9U_08070</name>
</gene>
<keyword evidence="2" id="KW-1185">Reference proteome</keyword>
<dbReference type="InterPro" id="IPR052517">
    <property type="entry name" value="GlcG_carb_metab_protein"/>
</dbReference>
<dbReference type="InterPro" id="IPR005624">
    <property type="entry name" value="PduO/GlcC-like"/>
</dbReference>